<evidence type="ECO:0000259" key="2">
    <source>
        <dbReference type="Pfam" id="PF17863"/>
    </source>
</evidence>
<dbReference type="Gene3D" id="1.10.8.80">
    <property type="entry name" value="Magnesium chelatase subunit I, C-Terminal domain"/>
    <property type="match status" value="1"/>
</dbReference>
<proteinExistence type="predicted"/>
<evidence type="ECO:0000313" key="4">
    <source>
        <dbReference type="Proteomes" id="UP001214250"/>
    </source>
</evidence>
<dbReference type="InterPro" id="IPR011703">
    <property type="entry name" value="ATPase_AAA-3"/>
</dbReference>
<keyword evidence="4" id="KW-1185">Reference proteome</keyword>
<dbReference type="Pfam" id="PF07726">
    <property type="entry name" value="AAA_3"/>
    <property type="match status" value="1"/>
</dbReference>
<dbReference type="PIRSF" id="PIRSF002849">
    <property type="entry name" value="AAA_ATPase_chaperone_MoxR_prd"/>
    <property type="match status" value="1"/>
</dbReference>
<dbReference type="PANTHER" id="PTHR42759">
    <property type="entry name" value="MOXR FAMILY PROTEIN"/>
    <property type="match status" value="1"/>
</dbReference>
<dbReference type="Proteomes" id="UP001214250">
    <property type="component" value="Chromosome 1"/>
</dbReference>
<dbReference type="Pfam" id="PF17863">
    <property type="entry name" value="AAA_lid_2"/>
    <property type="match status" value="1"/>
</dbReference>
<dbReference type="PANTHER" id="PTHR42759:SF1">
    <property type="entry name" value="MAGNESIUM-CHELATASE SUBUNIT CHLD"/>
    <property type="match status" value="1"/>
</dbReference>
<gene>
    <name evidence="3" type="ORF">PQO03_09740</name>
</gene>
<dbReference type="RefSeq" id="WP_274149946.1">
    <property type="nucleotide sequence ID" value="NZ_CP117811.1"/>
</dbReference>
<dbReference type="InterPro" id="IPR050764">
    <property type="entry name" value="CbbQ/NirQ/NorQ/GpvN"/>
</dbReference>
<evidence type="ECO:0000259" key="1">
    <source>
        <dbReference type="Pfam" id="PF07726"/>
    </source>
</evidence>
<protein>
    <submittedName>
        <fullName evidence="3">MoxR family ATPase</fullName>
    </submittedName>
</protein>
<dbReference type="EMBL" id="CP117811">
    <property type="protein sequence ID" value="WDE95995.1"/>
    <property type="molecule type" value="Genomic_DNA"/>
</dbReference>
<reference evidence="3 4" key="1">
    <citation type="submission" date="2023-02" db="EMBL/GenBank/DDBJ databases">
        <title>Genome sequence of Lentisphaera profundi SAORIC-696.</title>
        <authorList>
            <person name="Kim e."/>
            <person name="Cho J.-C."/>
            <person name="Choi A."/>
            <person name="Kang I."/>
        </authorList>
    </citation>
    <scope>NUCLEOTIDE SEQUENCE [LARGE SCALE GENOMIC DNA]</scope>
    <source>
        <strain evidence="3 4">SAORIC-696</strain>
    </source>
</reference>
<feature type="domain" description="ChlI/MoxR AAA lid" evidence="2">
    <location>
        <begin position="267"/>
        <end position="330"/>
    </location>
</feature>
<dbReference type="Gene3D" id="3.40.50.300">
    <property type="entry name" value="P-loop containing nucleotide triphosphate hydrolases"/>
    <property type="match status" value="1"/>
</dbReference>
<name>A0ABY7VS02_9BACT</name>
<dbReference type="SUPFAM" id="SSF52540">
    <property type="entry name" value="P-loop containing nucleoside triphosphate hydrolases"/>
    <property type="match status" value="1"/>
</dbReference>
<sequence length="339" mass="37405">MDNRDSETQDEIAAASAFIKPLKNEIAKVISGQEDLVDRLIIGLICSGHLLVEGVPGLAKTLTINTLAQAIKADSSRLQFTPDLLPADIVGTSIYDPREHSFSVKKGPIFANLVLADEINRAPAKVQSALLEAMQEKQVTIGSESFKLPETFMVMATQNPLDQEGTYPLPEAQMDRFMMKVLVDYPDRKNELNILRNMARPKVDVKAEAICSTEDILRARNLLDKVFIDESLQEYIVDIIMATRPGMTAQLSSRQQHANLKSLPDLISCGASPRATLSLTLAAKTRAFCQGRNYILPEDILALAPDVLRHRIIPSYEAEAEGLTSDRLIQLILSELKAP</sequence>
<accession>A0ABY7VS02</accession>
<dbReference type="InterPro" id="IPR041628">
    <property type="entry name" value="ChlI/MoxR_AAA_lid"/>
</dbReference>
<evidence type="ECO:0000313" key="3">
    <source>
        <dbReference type="EMBL" id="WDE95995.1"/>
    </source>
</evidence>
<dbReference type="InterPro" id="IPR027417">
    <property type="entry name" value="P-loop_NTPase"/>
</dbReference>
<feature type="domain" description="ATPase AAA-3" evidence="1">
    <location>
        <begin position="49"/>
        <end position="179"/>
    </location>
</feature>
<organism evidence="3 4">
    <name type="scientific">Lentisphaera profundi</name>
    <dbReference type="NCBI Taxonomy" id="1658616"/>
    <lineage>
        <taxon>Bacteria</taxon>
        <taxon>Pseudomonadati</taxon>
        <taxon>Lentisphaerota</taxon>
        <taxon>Lentisphaeria</taxon>
        <taxon>Lentisphaerales</taxon>
        <taxon>Lentisphaeraceae</taxon>
        <taxon>Lentisphaera</taxon>
    </lineage>
</organism>